<dbReference type="PaxDb" id="3218-PP1S203_81V6.1"/>
<dbReference type="Pfam" id="PF23299">
    <property type="entry name" value="DUF7081"/>
    <property type="match status" value="1"/>
</dbReference>
<keyword evidence="5" id="KW-0539">Nucleus</keyword>
<reference evidence="11 13" key="2">
    <citation type="journal article" date="2018" name="Plant J.">
        <title>The Physcomitrella patens chromosome-scale assembly reveals moss genome structure and evolution.</title>
        <authorList>
            <person name="Lang D."/>
            <person name="Ullrich K.K."/>
            <person name="Murat F."/>
            <person name="Fuchs J."/>
            <person name="Jenkins J."/>
            <person name="Haas F.B."/>
            <person name="Piednoel M."/>
            <person name="Gundlach H."/>
            <person name="Van Bel M."/>
            <person name="Meyberg R."/>
            <person name="Vives C."/>
            <person name="Morata J."/>
            <person name="Symeonidi A."/>
            <person name="Hiss M."/>
            <person name="Muchero W."/>
            <person name="Kamisugi Y."/>
            <person name="Saleh O."/>
            <person name="Blanc G."/>
            <person name="Decker E.L."/>
            <person name="van Gessel N."/>
            <person name="Grimwood J."/>
            <person name="Hayes R.D."/>
            <person name="Graham S.W."/>
            <person name="Gunter L.E."/>
            <person name="McDaniel S.F."/>
            <person name="Hoernstein S.N.W."/>
            <person name="Larsson A."/>
            <person name="Li F.W."/>
            <person name="Perroud P.F."/>
            <person name="Phillips J."/>
            <person name="Ranjan P."/>
            <person name="Rokshar D.S."/>
            <person name="Rothfels C.J."/>
            <person name="Schneider L."/>
            <person name="Shu S."/>
            <person name="Stevenson D.W."/>
            <person name="Thummler F."/>
            <person name="Tillich M."/>
            <person name="Villarreal Aguilar J.C."/>
            <person name="Widiez T."/>
            <person name="Wong G.K."/>
            <person name="Wymore A."/>
            <person name="Zhang Y."/>
            <person name="Zimmer A.D."/>
            <person name="Quatrano R.S."/>
            <person name="Mayer K.F.X."/>
            <person name="Goodstein D."/>
            <person name="Casacuberta J.M."/>
            <person name="Vandepoele K."/>
            <person name="Reski R."/>
            <person name="Cuming A.C."/>
            <person name="Tuskan G.A."/>
            <person name="Maumus F."/>
            <person name="Salse J."/>
            <person name="Schmutz J."/>
            <person name="Rensing S.A."/>
        </authorList>
    </citation>
    <scope>NUCLEOTIDE SEQUENCE [LARGE SCALE GENOMIC DNA]</scope>
    <source>
        <strain evidence="12 13">cv. Gransden 2004</strain>
    </source>
</reference>
<keyword evidence="13" id="KW-1185">Reference proteome</keyword>
<dbReference type="Pfam" id="PF24590">
    <property type="entry name" value="DUF7615"/>
    <property type="match status" value="1"/>
</dbReference>
<evidence type="ECO:0000313" key="13">
    <source>
        <dbReference type="Proteomes" id="UP000006727"/>
    </source>
</evidence>
<keyword evidence="6" id="KW-0175">Coiled coil</keyword>
<dbReference type="Gramene" id="Pp3c9_22000V3.1">
    <property type="protein sequence ID" value="Pp3c9_22000V3.1"/>
    <property type="gene ID" value="Pp3c9_22000"/>
</dbReference>
<dbReference type="Proteomes" id="UP000006727">
    <property type="component" value="Chromosome 9"/>
</dbReference>
<evidence type="ECO:0000256" key="3">
    <source>
        <dbReference type="ARBA" id="ARBA00022771"/>
    </source>
</evidence>
<feature type="region of interest" description="Disordered" evidence="7">
    <location>
        <begin position="426"/>
        <end position="450"/>
    </location>
</feature>
<evidence type="ECO:0000259" key="10">
    <source>
        <dbReference type="Pfam" id="PF24590"/>
    </source>
</evidence>
<feature type="coiled-coil region" evidence="6">
    <location>
        <begin position="699"/>
        <end position="734"/>
    </location>
</feature>
<dbReference type="GeneID" id="112286875"/>
<feature type="region of interest" description="Disordered" evidence="7">
    <location>
        <begin position="49"/>
        <end position="94"/>
    </location>
</feature>
<evidence type="ECO:0000256" key="5">
    <source>
        <dbReference type="ARBA" id="ARBA00023242"/>
    </source>
</evidence>
<dbReference type="InterPro" id="IPR055508">
    <property type="entry name" value="DUF7081"/>
</dbReference>
<evidence type="ECO:0000259" key="9">
    <source>
        <dbReference type="Pfam" id="PF23299"/>
    </source>
</evidence>
<dbReference type="STRING" id="3218.A0A2K1K460"/>
<evidence type="ECO:0000256" key="2">
    <source>
        <dbReference type="ARBA" id="ARBA00022723"/>
    </source>
</evidence>
<name>A0A2K1K460_PHYPA</name>
<reference evidence="12" key="3">
    <citation type="submission" date="2020-12" db="UniProtKB">
        <authorList>
            <consortium name="EnsemblPlants"/>
        </authorList>
    </citation>
    <scope>IDENTIFICATION</scope>
</reference>
<dbReference type="EnsemblPlants" id="Pp3c9_22000V3.1">
    <property type="protein sequence ID" value="Pp3c9_22000V3.1"/>
    <property type="gene ID" value="Pp3c9_22000"/>
</dbReference>
<reference evidence="11 13" key="1">
    <citation type="journal article" date="2008" name="Science">
        <title>The Physcomitrella genome reveals evolutionary insights into the conquest of land by plants.</title>
        <authorList>
            <person name="Rensing S."/>
            <person name="Lang D."/>
            <person name="Zimmer A."/>
            <person name="Terry A."/>
            <person name="Salamov A."/>
            <person name="Shapiro H."/>
            <person name="Nishiyama T."/>
            <person name="Perroud P.-F."/>
            <person name="Lindquist E."/>
            <person name="Kamisugi Y."/>
            <person name="Tanahashi T."/>
            <person name="Sakakibara K."/>
            <person name="Fujita T."/>
            <person name="Oishi K."/>
            <person name="Shin-I T."/>
            <person name="Kuroki Y."/>
            <person name="Toyoda A."/>
            <person name="Suzuki Y."/>
            <person name="Hashimoto A."/>
            <person name="Yamaguchi K."/>
            <person name="Sugano A."/>
            <person name="Kohara Y."/>
            <person name="Fujiyama A."/>
            <person name="Anterola A."/>
            <person name="Aoki S."/>
            <person name="Ashton N."/>
            <person name="Barbazuk W.B."/>
            <person name="Barker E."/>
            <person name="Bennetzen J."/>
            <person name="Bezanilla M."/>
            <person name="Blankenship R."/>
            <person name="Cho S.H."/>
            <person name="Dutcher S."/>
            <person name="Estelle M."/>
            <person name="Fawcett J.A."/>
            <person name="Gundlach H."/>
            <person name="Hanada K."/>
            <person name="Heyl A."/>
            <person name="Hicks K.A."/>
            <person name="Hugh J."/>
            <person name="Lohr M."/>
            <person name="Mayer K."/>
            <person name="Melkozernov A."/>
            <person name="Murata T."/>
            <person name="Nelson D."/>
            <person name="Pils B."/>
            <person name="Prigge M."/>
            <person name="Reiss B."/>
            <person name="Renner T."/>
            <person name="Rombauts S."/>
            <person name="Rushton P."/>
            <person name="Sanderfoot A."/>
            <person name="Schween G."/>
            <person name="Shiu S.-H."/>
            <person name="Stueber K."/>
            <person name="Theodoulou F.L."/>
            <person name="Tu H."/>
            <person name="Van de Peer Y."/>
            <person name="Verrier P.J."/>
            <person name="Waters E."/>
            <person name="Wood A."/>
            <person name="Yang L."/>
            <person name="Cove D."/>
            <person name="Cuming A."/>
            <person name="Hasebe M."/>
            <person name="Lucas S."/>
            <person name="Mishler D.B."/>
            <person name="Reski R."/>
            <person name="Grigoriev I."/>
            <person name="Quatrano R.S."/>
            <person name="Boore J.L."/>
        </authorList>
    </citation>
    <scope>NUCLEOTIDE SEQUENCE [LARGE SCALE GENOMIC DNA]</scope>
    <source>
        <strain evidence="12 13">cv. Gransden 2004</strain>
    </source>
</reference>
<gene>
    <name evidence="12" type="primary">LOC112286875</name>
    <name evidence="11" type="ORF">PHYPA_013048</name>
</gene>
<dbReference type="EMBL" id="ABEU02000009">
    <property type="protein sequence ID" value="PNR48571.1"/>
    <property type="molecule type" value="Genomic_DNA"/>
</dbReference>
<keyword evidence="3" id="KW-0863">Zinc-finger</keyword>
<dbReference type="GO" id="GO:0005634">
    <property type="term" value="C:nucleus"/>
    <property type="evidence" value="ECO:0007669"/>
    <property type="project" value="UniProtKB-SubCell"/>
</dbReference>
<evidence type="ECO:0000256" key="1">
    <source>
        <dbReference type="ARBA" id="ARBA00004123"/>
    </source>
</evidence>
<dbReference type="PANTHER" id="PTHR33345">
    <property type="entry name" value="ADAPTER PROTEIN, PUTATIVE-RELATED"/>
    <property type="match status" value="1"/>
</dbReference>
<dbReference type="GO" id="GO:0008270">
    <property type="term" value="F:zinc ion binding"/>
    <property type="evidence" value="ECO:0007669"/>
    <property type="project" value="UniProtKB-KW"/>
</dbReference>
<dbReference type="AlphaFoldDB" id="A0A2K1K460"/>
<evidence type="ECO:0000256" key="7">
    <source>
        <dbReference type="SAM" id="MobiDB-lite"/>
    </source>
</evidence>
<dbReference type="InterPro" id="IPR056034">
    <property type="entry name" value="DUF7615"/>
</dbReference>
<keyword evidence="4" id="KW-0862">Zinc</keyword>
<evidence type="ECO:0000256" key="4">
    <source>
        <dbReference type="ARBA" id="ARBA00022833"/>
    </source>
</evidence>
<dbReference type="InterPro" id="IPR032881">
    <property type="entry name" value="Oberon-like_PHD"/>
</dbReference>
<dbReference type="Pfam" id="PF07227">
    <property type="entry name" value="PHD_Oberon"/>
    <property type="match status" value="1"/>
</dbReference>
<comment type="subcellular location">
    <subcellularLocation>
        <location evidence="1">Nucleus</location>
    </subcellularLocation>
</comment>
<evidence type="ECO:0000313" key="12">
    <source>
        <dbReference type="EnsemblPlants" id="Pp3c9_22000V3.1"/>
    </source>
</evidence>
<evidence type="ECO:0000256" key="6">
    <source>
        <dbReference type="SAM" id="Coils"/>
    </source>
</evidence>
<dbReference type="EnsemblPlants" id="Pp3c9_22005V3.1">
    <property type="protein sequence ID" value="Pp3c9_22005V3.1"/>
    <property type="gene ID" value="Pp3c9_22005"/>
</dbReference>
<protein>
    <submittedName>
        <fullName evidence="11 12">Uncharacterized protein</fullName>
    </submittedName>
</protein>
<evidence type="ECO:0000259" key="8">
    <source>
        <dbReference type="Pfam" id="PF07227"/>
    </source>
</evidence>
<sequence>MPHLRSEYADITMPSPEFSLRDKKCLHHSALQHVGCDFIQAESATPLVASRTRPLKKVSSTDSPVSLGKPPPVPKSIPRDPVPQGGRGAGWPYAPQGWPKSDDKWGWRVGKRVDGNSLWIDRHIMLPMSLLKGRKPGKPVEFASRKRLLEYFKQNFPQIGPDSICKAFDWKIPALKGTEIKEATNKRGWTTNRDKPPSLYEDDGCQKLKKRCRAGNPDCLLEQGKGDVPKPLQNLACRICCSEPSFCRECKCILCCGSFLADADGISIIRCLNSPVSGHGICGHASHLECALNSQLAGSIKKSGLDMEYMCRRCDRKTDLRRTFSRLIGVMNKTATQSKVENSLQLALRIVQDPEDISSRPGKILATCAGDALRKELLGVDVGEIYKVLTQQLLWLRSGRSGAMRRKFSPEDSLHPTEISLDKFLSQSKSKDSHDAPGTLSNPTSHPHVQGMADVSAQQDGSNDVLSLVKMPINALSVLQGNPEADGIAITSGLMVQHVVNADKELPGTSFQSPPKLEDRIIFKAASQTSHVLLHTPELSIVINQCVSKPPTLTIEEHIRQCEAMADRMKGASKLDSPLNLLPVATPRILEVVLNSEPPTLTTDSLTTRIHDELVPASQDVVPSAEDLHRIGSFSCAAAMEVTSIPCNVSRESPSVSDSQDADRDNAANTGIMEVSMTQPPKISSCVPVLDLPHAEGLEAEYENQIAQALEKLRKALEAEYACAEKSLHAQKRIIIEKYRQLGNMCGDVAKSGRVQVSPDQFVKDLSKSRAQIDRDINRLVDQFGKAQEEQRIFESMLAISNGFGQASNEFLREFFNWPLKGSNEV</sequence>
<proteinExistence type="predicted"/>
<evidence type="ECO:0000313" key="11">
    <source>
        <dbReference type="EMBL" id="PNR48571.1"/>
    </source>
</evidence>
<dbReference type="RefSeq" id="XP_024384988.1">
    <property type="nucleotide sequence ID" value="XM_024529220.2"/>
</dbReference>
<organism evidence="11">
    <name type="scientific">Physcomitrium patens</name>
    <name type="common">Spreading-leaved earth moss</name>
    <name type="synonym">Physcomitrella patens</name>
    <dbReference type="NCBI Taxonomy" id="3218"/>
    <lineage>
        <taxon>Eukaryota</taxon>
        <taxon>Viridiplantae</taxon>
        <taxon>Streptophyta</taxon>
        <taxon>Embryophyta</taxon>
        <taxon>Bryophyta</taxon>
        <taxon>Bryophytina</taxon>
        <taxon>Bryopsida</taxon>
        <taxon>Funariidae</taxon>
        <taxon>Funariales</taxon>
        <taxon>Funariaceae</taxon>
        <taxon>Physcomitrium</taxon>
    </lineage>
</organism>
<keyword evidence="2" id="KW-0479">Metal-binding</keyword>
<feature type="domain" description="DUF7615" evidence="10">
    <location>
        <begin position="699"/>
        <end position="815"/>
    </location>
</feature>
<feature type="domain" description="Oberon-like PHD finger" evidence="8">
    <location>
        <begin position="231"/>
        <end position="348"/>
    </location>
</feature>
<dbReference type="Gramene" id="Pp3c9_22005V3.1">
    <property type="protein sequence ID" value="Pp3c9_22005V3.1"/>
    <property type="gene ID" value="Pp3c9_22005"/>
</dbReference>
<accession>A0A2K1K460</accession>
<feature type="domain" description="DUF7081" evidence="9">
    <location>
        <begin position="81"/>
        <end position="174"/>
    </location>
</feature>
<dbReference type="PANTHER" id="PTHR33345:SF6">
    <property type="entry name" value="OS03G0747200 PROTEIN"/>
    <property type="match status" value="1"/>
</dbReference>